<dbReference type="Pfam" id="PF21347">
    <property type="entry name" value="DUF3108_like"/>
    <property type="match status" value="1"/>
</dbReference>
<keyword evidence="4" id="KW-1185">Reference proteome</keyword>
<proteinExistence type="predicted"/>
<dbReference type="EMBL" id="FRAS01000003">
    <property type="protein sequence ID" value="SHK47161.1"/>
    <property type="molecule type" value="Genomic_DNA"/>
</dbReference>
<dbReference type="Gene3D" id="2.40.360.20">
    <property type="match status" value="1"/>
</dbReference>
<evidence type="ECO:0000313" key="4">
    <source>
        <dbReference type="Proteomes" id="UP000183947"/>
    </source>
</evidence>
<protein>
    <recommendedName>
        <fullName evidence="2">DUF3108 domain-containing protein</fullName>
    </recommendedName>
</protein>
<feature type="domain" description="DUF3108" evidence="2">
    <location>
        <begin position="54"/>
        <end position="257"/>
    </location>
</feature>
<sequence>MPLFLSYSSVLTPALALVLVAGYAQTNSSVPPATPAQAATNQLFGLTDKMQLGYRLLDAKGKTVGEINQRVVHLQQGEREESKKQMVPEQTALLKSGLYDRKNVLIRLQDLTFRARRDTSFTDGMAYLNHDAMRSFRDRKIVYTPVPVAWPDQPTVGTELPDGGVTVNVSSSVVDIATVSTTLRKRRVVSGPTPLTTPAGTFACYKVESVREEATVPRPDMAMRNTSKQVDFYAPGVGIVRTEQYTKSGKLSQVQELTIRNTEPPSSMQKVKYKTKKS</sequence>
<evidence type="ECO:0000313" key="3">
    <source>
        <dbReference type="EMBL" id="SHK47161.1"/>
    </source>
</evidence>
<accession>A0A1M6SR09</accession>
<dbReference type="OrthoDB" id="665223at2"/>
<evidence type="ECO:0000259" key="2">
    <source>
        <dbReference type="Pfam" id="PF21347"/>
    </source>
</evidence>
<evidence type="ECO:0000256" key="1">
    <source>
        <dbReference type="SAM" id="SignalP"/>
    </source>
</evidence>
<organism evidence="3 4">
    <name type="scientific">Hymenobacter psychrotolerans DSM 18569</name>
    <dbReference type="NCBI Taxonomy" id="1121959"/>
    <lineage>
        <taxon>Bacteria</taxon>
        <taxon>Pseudomonadati</taxon>
        <taxon>Bacteroidota</taxon>
        <taxon>Cytophagia</taxon>
        <taxon>Cytophagales</taxon>
        <taxon>Hymenobacteraceae</taxon>
        <taxon>Hymenobacter</taxon>
    </lineage>
</organism>
<keyword evidence="1" id="KW-0732">Signal</keyword>
<gene>
    <name evidence="3" type="ORF">SAMN02746009_00954</name>
</gene>
<dbReference type="Proteomes" id="UP000183947">
    <property type="component" value="Unassembled WGS sequence"/>
</dbReference>
<reference evidence="4" key="1">
    <citation type="submission" date="2016-11" db="EMBL/GenBank/DDBJ databases">
        <authorList>
            <person name="Varghese N."/>
            <person name="Submissions S."/>
        </authorList>
    </citation>
    <scope>NUCLEOTIDE SEQUENCE [LARGE SCALE GENOMIC DNA]</scope>
    <source>
        <strain evidence="4">DSM 18569</strain>
    </source>
</reference>
<dbReference type="RefSeq" id="WP_073281648.1">
    <property type="nucleotide sequence ID" value="NZ_FRAS01000003.1"/>
</dbReference>
<dbReference type="AlphaFoldDB" id="A0A1M6SR09"/>
<dbReference type="STRING" id="1121959.SAMN02746009_00954"/>
<feature type="signal peptide" evidence="1">
    <location>
        <begin position="1"/>
        <end position="26"/>
    </location>
</feature>
<dbReference type="InterPro" id="IPR049279">
    <property type="entry name" value="DUF3108-like"/>
</dbReference>
<name>A0A1M6SR09_9BACT</name>
<feature type="chain" id="PRO_5012635788" description="DUF3108 domain-containing protein" evidence="1">
    <location>
        <begin position="27"/>
        <end position="278"/>
    </location>
</feature>